<feature type="compositionally biased region" description="Low complexity" evidence="1">
    <location>
        <begin position="33"/>
        <end position="43"/>
    </location>
</feature>
<feature type="region of interest" description="Disordered" evidence="1">
    <location>
        <begin position="16"/>
        <end position="43"/>
    </location>
</feature>
<reference evidence="2" key="1">
    <citation type="journal article" date="2021" name="Sci. Rep.">
        <title>Diploid genomic architecture of Nitzschia inconspicua, an elite biomass production diatom.</title>
        <authorList>
            <person name="Oliver A."/>
            <person name="Podell S."/>
            <person name="Pinowska A."/>
            <person name="Traller J.C."/>
            <person name="Smith S.R."/>
            <person name="McClure R."/>
            <person name="Beliaev A."/>
            <person name="Bohutskyi P."/>
            <person name="Hill E.A."/>
            <person name="Rabines A."/>
            <person name="Zheng H."/>
            <person name="Allen L.Z."/>
            <person name="Kuo A."/>
            <person name="Grigoriev I.V."/>
            <person name="Allen A.E."/>
            <person name="Hazlebeck D."/>
            <person name="Allen E.E."/>
        </authorList>
    </citation>
    <scope>NUCLEOTIDE SEQUENCE</scope>
    <source>
        <strain evidence="2">Hildebrandi</strain>
    </source>
</reference>
<accession>A0A9K3PX70</accession>
<dbReference type="OrthoDB" id="540004at2759"/>
<dbReference type="CDD" id="cd02440">
    <property type="entry name" value="AdoMet_MTases"/>
    <property type="match status" value="1"/>
</dbReference>
<dbReference type="EMBL" id="JAGRRH010000010">
    <property type="protein sequence ID" value="KAG7362696.1"/>
    <property type="molecule type" value="Genomic_DNA"/>
</dbReference>
<name>A0A9K3PX70_9STRA</name>
<evidence type="ECO:0000313" key="2">
    <source>
        <dbReference type="EMBL" id="KAG7362696.1"/>
    </source>
</evidence>
<organism evidence="2 3">
    <name type="scientific">Nitzschia inconspicua</name>
    <dbReference type="NCBI Taxonomy" id="303405"/>
    <lineage>
        <taxon>Eukaryota</taxon>
        <taxon>Sar</taxon>
        <taxon>Stramenopiles</taxon>
        <taxon>Ochrophyta</taxon>
        <taxon>Bacillariophyta</taxon>
        <taxon>Bacillariophyceae</taxon>
        <taxon>Bacillariophycidae</taxon>
        <taxon>Bacillariales</taxon>
        <taxon>Bacillariaceae</taxon>
        <taxon>Nitzschia</taxon>
    </lineage>
</organism>
<evidence type="ECO:0000313" key="3">
    <source>
        <dbReference type="Proteomes" id="UP000693970"/>
    </source>
</evidence>
<protein>
    <submittedName>
        <fullName evidence="2">AraC family transcriptional regulator</fullName>
    </submittedName>
</protein>
<dbReference type="AlphaFoldDB" id="A0A9K3PX70"/>
<dbReference type="Proteomes" id="UP000693970">
    <property type="component" value="Unassembled WGS sequence"/>
</dbReference>
<gene>
    <name evidence="2" type="ORF">IV203_026056</name>
</gene>
<comment type="caution">
    <text evidence="2">The sequence shown here is derived from an EMBL/GenBank/DDBJ whole genome shotgun (WGS) entry which is preliminary data.</text>
</comment>
<reference evidence="2" key="2">
    <citation type="submission" date="2021-04" db="EMBL/GenBank/DDBJ databases">
        <authorList>
            <person name="Podell S."/>
        </authorList>
    </citation>
    <scope>NUCLEOTIDE SEQUENCE</scope>
    <source>
        <strain evidence="2">Hildebrandi</strain>
    </source>
</reference>
<dbReference type="PANTHER" id="PTHR43861">
    <property type="entry name" value="TRANS-ACONITATE 2-METHYLTRANSFERASE-RELATED"/>
    <property type="match status" value="1"/>
</dbReference>
<proteinExistence type="predicted"/>
<sequence>MSNTILAAAKGFGGGGGGGFSSTNNSRKKNTKKATATSKPSKQALLNQVERKYGGNTPQDIARGTQIMIDRAMQELPQHIQLAIQLYRQDVEWNRRIAGMDVLAQSQLPPQLINQAQRVQKKLQEILQEHSLTVHDLQMTMQQITWNASADAKAAKSLTGTMPRDVQNRVQRACDYAAQAAGGNGTVLDVGCGYGVLVPYLKKAGLDAAQIHGMDLSSEMIRHAQAFHPEIQTEVADFLQLSNDKKYNAVIMCSSLHDLPDTRASLHKACDLLEPNGVLIIVHPQGASHVAQQHKSNPMLIPRGLPTAGELKEWLCDDADMTMTVPPADAKTEQEIREGYLAVLRKQ</sequence>
<keyword evidence="3" id="KW-1185">Reference proteome</keyword>
<dbReference type="Pfam" id="PF13489">
    <property type="entry name" value="Methyltransf_23"/>
    <property type="match status" value="1"/>
</dbReference>
<evidence type="ECO:0000256" key="1">
    <source>
        <dbReference type="SAM" id="MobiDB-lite"/>
    </source>
</evidence>